<protein>
    <submittedName>
        <fullName evidence="1">Uncharacterized protein</fullName>
    </submittedName>
</protein>
<comment type="caution">
    <text evidence="1">The sequence shown here is derived from an EMBL/GenBank/DDBJ whole genome shotgun (WGS) entry which is preliminary data.</text>
</comment>
<dbReference type="RefSeq" id="WP_376995271.1">
    <property type="nucleotide sequence ID" value="NZ_JBHSLC010000017.1"/>
</dbReference>
<proteinExistence type="predicted"/>
<evidence type="ECO:0000313" key="1">
    <source>
        <dbReference type="EMBL" id="MFC5355637.1"/>
    </source>
</evidence>
<sequence>MLIPLATSLVPKTASDPYTLACIRSWRLSGCAPLSFHSESELAELGARGTDPGIALVEAPTDTTDLYAKPLVALEDIFGYFDRQGRGFTLTNADILFARNFSAPAMADLRPDGPSDAGVLVVSRRKNFTRSLDEVTVYEHGFDLFHLSRRLPDAIPRRFCLGVPWWDYLVPVAGLLRGFTLVQFRDPPIYHRDDAPVAWSMDSWMRAGVDCAAFLVGILDTLPPLPAEDAAFADALRRVHGAEAAGVAQDLLVHWLHGLSTECRALIDRRSHWIEATVPWLHP</sequence>
<keyword evidence="2" id="KW-1185">Reference proteome</keyword>
<organism evidence="1 2">
    <name type="scientific">Azospirillum himalayense</name>
    <dbReference type="NCBI Taxonomy" id="654847"/>
    <lineage>
        <taxon>Bacteria</taxon>
        <taxon>Pseudomonadati</taxon>
        <taxon>Pseudomonadota</taxon>
        <taxon>Alphaproteobacteria</taxon>
        <taxon>Rhodospirillales</taxon>
        <taxon>Azospirillaceae</taxon>
        <taxon>Azospirillum</taxon>
    </lineage>
</organism>
<reference evidence="2" key="1">
    <citation type="journal article" date="2019" name="Int. J. Syst. Evol. Microbiol.">
        <title>The Global Catalogue of Microorganisms (GCM) 10K type strain sequencing project: providing services to taxonomists for standard genome sequencing and annotation.</title>
        <authorList>
            <consortium name="The Broad Institute Genomics Platform"/>
            <consortium name="The Broad Institute Genome Sequencing Center for Infectious Disease"/>
            <person name="Wu L."/>
            <person name="Ma J."/>
        </authorList>
    </citation>
    <scope>NUCLEOTIDE SEQUENCE [LARGE SCALE GENOMIC DNA]</scope>
    <source>
        <strain evidence="2">CCUG 58760</strain>
    </source>
</reference>
<dbReference type="EMBL" id="JBHSLC010000017">
    <property type="protein sequence ID" value="MFC5355637.1"/>
    <property type="molecule type" value="Genomic_DNA"/>
</dbReference>
<accession>A0ABW0G6D5</accession>
<dbReference type="Proteomes" id="UP001596166">
    <property type="component" value="Unassembled WGS sequence"/>
</dbReference>
<evidence type="ECO:0000313" key="2">
    <source>
        <dbReference type="Proteomes" id="UP001596166"/>
    </source>
</evidence>
<name>A0ABW0G6D5_9PROT</name>
<gene>
    <name evidence="1" type="ORF">ACFPMG_11525</name>
</gene>